<evidence type="ECO:0000313" key="2">
    <source>
        <dbReference type="Proteomes" id="UP000799428"/>
    </source>
</evidence>
<gene>
    <name evidence="1" type="ORF">K504DRAFT_453102</name>
</gene>
<sequence length="158" mass="18077">MSINPLLYFAKEIHDARSAASAQYRQLFHKQKYEDFVHALLTNIVHNAILKKFPNVIYNNTVPPKTNSRLLLTAITSRSPRLRTLFAAIANQVVIRREKALIFCQHPFKQMLVASCLNLVSIRTRALLSNMDASAKDKIVRQFNTRNQPADVKMPAKF</sequence>
<dbReference type="Gene3D" id="3.40.50.300">
    <property type="entry name" value="P-loop containing nucleotide triphosphate hydrolases"/>
    <property type="match status" value="1"/>
</dbReference>
<dbReference type="OrthoDB" id="3799241at2759"/>
<proteinExistence type="predicted"/>
<protein>
    <submittedName>
        <fullName evidence="1">Uncharacterized protein</fullName>
    </submittedName>
</protein>
<dbReference type="AlphaFoldDB" id="A0A6G1JQV0"/>
<dbReference type="EMBL" id="MU005799">
    <property type="protein sequence ID" value="KAF2702601.1"/>
    <property type="molecule type" value="Genomic_DNA"/>
</dbReference>
<dbReference type="SUPFAM" id="SSF52540">
    <property type="entry name" value="P-loop containing nucleoside triphosphate hydrolases"/>
    <property type="match status" value="1"/>
</dbReference>
<evidence type="ECO:0000313" key="1">
    <source>
        <dbReference type="EMBL" id="KAF2702601.1"/>
    </source>
</evidence>
<keyword evidence="2" id="KW-1185">Reference proteome</keyword>
<dbReference type="Proteomes" id="UP000799428">
    <property type="component" value="Unassembled WGS sequence"/>
</dbReference>
<dbReference type="InterPro" id="IPR027417">
    <property type="entry name" value="P-loop_NTPase"/>
</dbReference>
<reference evidence="1" key="1">
    <citation type="journal article" date="2020" name="Stud. Mycol.">
        <title>101 Dothideomycetes genomes: a test case for predicting lifestyles and emergence of pathogens.</title>
        <authorList>
            <person name="Haridas S."/>
            <person name="Albert R."/>
            <person name="Binder M."/>
            <person name="Bloem J."/>
            <person name="Labutti K."/>
            <person name="Salamov A."/>
            <person name="Andreopoulos B."/>
            <person name="Baker S."/>
            <person name="Barry K."/>
            <person name="Bills G."/>
            <person name="Bluhm B."/>
            <person name="Cannon C."/>
            <person name="Castanera R."/>
            <person name="Culley D."/>
            <person name="Daum C."/>
            <person name="Ezra D."/>
            <person name="Gonzalez J."/>
            <person name="Henrissat B."/>
            <person name="Kuo A."/>
            <person name="Liang C."/>
            <person name="Lipzen A."/>
            <person name="Lutzoni F."/>
            <person name="Magnuson J."/>
            <person name="Mondo S."/>
            <person name="Nolan M."/>
            <person name="Ohm R."/>
            <person name="Pangilinan J."/>
            <person name="Park H.-J."/>
            <person name="Ramirez L."/>
            <person name="Alfaro M."/>
            <person name="Sun H."/>
            <person name="Tritt A."/>
            <person name="Yoshinaga Y."/>
            <person name="Zwiers L.-H."/>
            <person name="Turgeon B."/>
            <person name="Goodwin S."/>
            <person name="Spatafora J."/>
            <person name="Crous P."/>
            <person name="Grigoriev I."/>
        </authorList>
    </citation>
    <scope>NUCLEOTIDE SEQUENCE</scope>
    <source>
        <strain evidence="1">CBS 279.74</strain>
    </source>
</reference>
<accession>A0A6G1JQV0</accession>
<name>A0A6G1JQV0_9PLEO</name>
<organism evidence="1 2">
    <name type="scientific">Pleomassaria siparia CBS 279.74</name>
    <dbReference type="NCBI Taxonomy" id="1314801"/>
    <lineage>
        <taxon>Eukaryota</taxon>
        <taxon>Fungi</taxon>
        <taxon>Dikarya</taxon>
        <taxon>Ascomycota</taxon>
        <taxon>Pezizomycotina</taxon>
        <taxon>Dothideomycetes</taxon>
        <taxon>Pleosporomycetidae</taxon>
        <taxon>Pleosporales</taxon>
        <taxon>Pleomassariaceae</taxon>
        <taxon>Pleomassaria</taxon>
    </lineage>
</organism>